<gene>
    <name evidence="2" type="ORF">ZOSMA_356G00130</name>
</gene>
<protein>
    <submittedName>
        <fullName evidence="2">Uncharacterized protein</fullName>
    </submittedName>
</protein>
<dbReference type="EMBL" id="LFYR01001115">
    <property type="protein sequence ID" value="KMZ64653.1"/>
    <property type="molecule type" value="Genomic_DNA"/>
</dbReference>
<evidence type="ECO:0000313" key="3">
    <source>
        <dbReference type="Proteomes" id="UP000036987"/>
    </source>
</evidence>
<proteinExistence type="inferred from homology"/>
<dbReference type="AlphaFoldDB" id="A0A0K9P6M5"/>
<accession>A0A0K9P6M5</accession>
<organism evidence="2 3">
    <name type="scientific">Zostera marina</name>
    <name type="common">Eelgrass</name>
    <dbReference type="NCBI Taxonomy" id="29655"/>
    <lineage>
        <taxon>Eukaryota</taxon>
        <taxon>Viridiplantae</taxon>
        <taxon>Streptophyta</taxon>
        <taxon>Embryophyta</taxon>
        <taxon>Tracheophyta</taxon>
        <taxon>Spermatophyta</taxon>
        <taxon>Magnoliopsida</taxon>
        <taxon>Liliopsida</taxon>
        <taxon>Zosteraceae</taxon>
        <taxon>Zostera</taxon>
    </lineage>
</organism>
<comment type="similarity">
    <text evidence="1">Belongs to the CFAP298 family.</text>
</comment>
<dbReference type="OMA" id="QLCDYIG"/>
<dbReference type="OrthoDB" id="276065at2759"/>
<comment type="caution">
    <text evidence="2">The sequence shown here is derived from an EMBL/GenBank/DDBJ whole genome shotgun (WGS) entry which is preliminary data.</text>
</comment>
<dbReference type="PANTHER" id="PTHR13238">
    <property type="entry name" value="PROTEIN C21ORF59"/>
    <property type="match status" value="1"/>
</dbReference>
<dbReference type="Pfam" id="PF11069">
    <property type="entry name" value="CFAP298"/>
    <property type="match status" value="1"/>
</dbReference>
<sequence>MVAIHVKTDEENIFLFACLCSSSLQDITESVVNIHNLHSKIRFLSLRLHGCPNLPFSLQRAMSEADAYVSKDQVLRNQSSSPYVLRDHIRRIEKEAMEASLEDISIDKYKPVKEENAQIWLAGKRLVRDKQLCDYIGRNEKTKIVVTLKWDL</sequence>
<dbReference type="Proteomes" id="UP000036987">
    <property type="component" value="Unassembled WGS sequence"/>
</dbReference>
<evidence type="ECO:0000256" key="1">
    <source>
        <dbReference type="ARBA" id="ARBA00009619"/>
    </source>
</evidence>
<name>A0A0K9P6M5_ZOSMR</name>
<reference evidence="3" key="1">
    <citation type="journal article" date="2016" name="Nature">
        <title>The genome of the seagrass Zostera marina reveals angiosperm adaptation to the sea.</title>
        <authorList>
            <person name="Olsen J.L."/>
            <person name="Rouze P."/>
            <person name="Verhelst B."/>
            <person name="Lin Y.-C."/>
            <person name="Bayer T."/>
            <person name="Collen J."/>
            <person name="Dattolo E."/>
            <person name="De Paoli E."/>
            <person name="Dittami S."/>
            <person name="Maumus F."/>
            <person name="Michel G."/>
            <person name="Kersting A."/>
            <person name="Lauritano C."/>
            <person name="Lohaus R."/>
            <person name="Toepel M."/>
            <person name="Tonon T."/>
            <person name="Vanneste K."/>
            <person name="Amirebrahimi M."/>
            <person name="Brakel J."/>
            <person name="Bostroem C."/>
            <person name="Chovatia M."/>
            <person name="Grimwood J."/>
            <person name="Jenkins J.W."/>
            <person name="Jueterbock A."/>
            <person name="Mraz A."/>
            <person name="Stam W.T."/>
            <person name="Tice H."/>
            <person name="Bornberg-Bauer E."/>
            <person name="Green P.J."/>
            <person name="Pearson G.A."/>
            <person name="Procaccini G."/>
            <person name="Duarte C.M."/>
            <person name="Schmutz J."/>
            <person name="Reusch T.B.H."/>
            <person name="Van de Peer Y."/>
        </authorList>
    </citation>
    <scope>NUCLEOTIDE SEQUENCE [LARGE SCALE GENOMIC DNA]</scope>
    <source>
        <strain evidence="3">cv. Finnish</strain>
    </source>
</reference>
<evidence type="ECO:0000313" key="2">
    <source>
        <dbReference type="EMBL" id="KMZ64653.1"/>
    </source>
</evidence>
<keyword evidence="3" id="KW-1185">Reference proteome</keyword>
<dbReference type="InterPro" id="IPR021298">
    <property type="entry name" value="CFAP298"/>
</dbReference>
<dbReference type="STRING" id="29655.A0A0K9P6M5"/>
<dbReference type="PANTHER" id="PTHR13238:SF0">
    <property type="entry name" value="CILIA- AND FLAGELLA-ASSOCIATED PROTEIN 298"/>
    <property type="match status" value="1"/>
</dbReference>